<evidence type="ECO:0000313" key="2">
    <source>
        <dbReference type="EMBL" id="EXB54491.1"/>
    </source>
</evidence>
<dbReference type="Pfam" id="PF04073">
    <property type="entry name" value="tRNA_edit"/>
    <property type="match status" value="1"/>
</dbReference>
<dbReference type="CDD" id="cd04332">
    <property type="entry name" value="YbaK_like"/>
    <property type="match status" value="1"/>
</dbReference>
<dbReference type="AlphaFoldDB" id="W9QU75"/>
<proteinExistence type="predicted"/>
<protein>
    <recommendedName>
        <fullName evidence="1">YbaK/aminoacyl-tRNA synthetase-associated domain-containing protein</fullName>
    </recommendedName>
</protein>
<organism evidence="2 3">
    <name type="scientific">Morus notabilis</name>
    <dbReference type="NCBI Taxonomy" id="981085"/>
    <lineage>
        <taxon>Eukaryota</taxon>
        <taxon>Viridiplantae</taxon>
        <taxon>Streptophyta</taxon>
        <taxon>Embryophyta</taxon>
        <taxon>Tracheophyta</taxon>
        <taxon>Spermatophyta</taxon>
        <taxon>Magnoliopsida</taxon>
        <taxon>eudicotyledons</taxon>
        <taxon>Gunneridae</taxon>
        <taxon>Pentapetalae</taxon>
        <taxon>rosids</taxon>
        <taxon>fabids</taxon>
        <taxon>Rosales</taxon>
        <taxon>Moraceae</taxon>
        <taxon>Moreae</taxon>
        <taxon>Morus</taxon>
    </lineage>
</organism>
<feature type="domain" description="YbaK/aminoacyl-tRNA synthetase-associated" evidence="1">
    <location>
        <begin position="94"/>
        <end position="219"/>
    </location>
</feature>
<name>W9QU75_9ROSA</name>
<dbReference type="KEGG" id="mnt:21402006"/>
<dbReference type="Gene3D" id="3.90.960.10">
    <property type="entry name" value="YbaK/aminoacyl-tRNA synthetase-associated domain"/>
    <property type="match status" value="1"/>
</dbReference>
<dbReference type="eggNOG" id="ENOG502QTG1">
    <property type="taxonomic scope" value="Eukaryota"/>
</dbReference>
<reference evidence="3" key="1">
    <citation type="submission" date="2013-01" db="EMBL/GenBank/DDBJ databases">
        <title>Draft Genome Sequence of a Mulberry Tree, Morus notabilis C.K. Schneid.</title>
        <authorList>
            <person name="He N."/>
            <person name="Zhao S."/>
        </authorList>
    </citation>
    <scope>NUCLEOTIDE SEQUENCE</scope>
</reference>
<dbReference type="OrthoDB" id="1058301at2759"/>
<accession>W9QU75</accession>
<dbReference type="InterPro" id="IPR036754">
    <property type="entry name" value="YbaK/aa-tRNA-synt-asso_dom_sf"/>
</dbReference>
<dbReference type="STRING" id="981085.W9QU75"/>
<evidence type="ECO:0000259" key="1">
    <source>
        <dbReference type="Pfam" id="PF04073"/>
    </source>
</evidence>
<dbReference type="InterPro" id="IPR007214">
    <property type="entry name" value="YbaK/aa-tRNA-synth-assoc-dom"/>
</dbReference>
<dbReference type="SUPFAM" id="SSF55826">
    <property type="entry name" value="YbaK/ProRS associated domain"/>
    <property type="match status" value="1"/>
</dbReference>
<sequence length="231" mass="25550">MEGGGEAVAVAVAELERIQTQILRRISELELSLHLPPSAATISDAESDTEARLSSILRNHGINDFALKNVPSDYYDWPLEDRRRALGAASVDHLCKSIVLVNTQAQSNVTDCSDHNNSKYYVVVVQYTARFNAETVKNFLYSLNDGKIAKKKFNLRLAPEETSIKLTGYEHNAVTCIGMKTDIPVILDEAIVKLNPNFFWLGGGEVDLKLGIRTSDFINFVKPFIVSCSGT</sequence>
<dbReference type="PANTHER" id="PTHR30411:SF4">
    <property type="entry name" value="YBAK_AMINOACYL-TRNA SYNTHETASE-ASSOCIATED DOMAIN-CONTAINING PROTEIN"/>
    <property type="match status" value="1"/>
</dbReference>
<dbReference type="GO" id="GO:0002161">
    <property type="term" value="F:aminoacyl-tRNA deacylase activity"/>
    <property type="evidence" value="ECO:0007669"/>
    <property type="project" value="InterPro"/>
</dbReference>
<keyword evidence="3" id="KW-1185">Reference proteome</keyword>
<gene>
    <name evidence="2" type="ORF">L484_019052</name>
</gene>
<dbReference type="PANTHER" id="PTHR30411">
    <property type="entry name" value="CYTOPLASMIC PROTEIN"/>
    <property type="match status" value="1"/>
</dbReference>
<dbReference type="EMBL" id="KE344182">
    <property type="protein sequence ID" value="EXB54491.1"/>
    <property type="molecule type" value="Genomic_DNA"/>
</dbReference>
<evidence type="ECO:0000313" key="3">
    <source>
        <dbReference type="Proteomes" id="UP000030645"/>
    </source>
</evidence>
<dbReference type="Proteomes" id="UP000030645">
    <property type="component" value="Unassembled WGS sequence"/>
</dbReference>